<dbReference type="STRING" id="1123282.SAMN02745823_01174"/>
<dbReference type="InterPro" id="IPR036640">
    <property type="entry name" value="ABC1_TM_sf"/>
</dbReference>
<dbReference type="GO" id="GO:0015421">
    <property type="term" value="F:ABC-type oligopeptide transporter activity"/>
    <property type="evidence" value="ECO:0007669"/>
    <property type="project" value="TreeGrafter"/>
</dbReference>
<dbReference type="PROSITE" id="PS50929">
    <property type="entry name" value="ABC_TM1F"/>
    <property type="match status" value="1"/>
</dbReference>
<dbReference type="Pfam" id="PF00005">
    <property type="entry name" value="ABC_tran"/>
    <property type="match status" value="1"/>
</dbReference>
<feature type="domain" description="ABC transporter" evidence="8">
    <location>
        <begin position="332"/>
        <end position="546"/>
    </location>
</feature>
<organism evidence="10 11">
    <name type="scientific">Sporobacter termitidis DSM 10068</name>
    <dbReference type="NCBI Taxonomy" id="1123282"/>
    <lineage>
        <taxon>Bacteria</taxon>
        <taxon>Bacillati</taxon>
        <taxon>Bacillota</taxon>
        <taxon>Clostridia</taxon>
        <taxon>Eubacteriales</taxon>
        <taxon>Oscillospiraceae</taxon>
        <taxon>Sporobacter</taxon>
    </lineage>
</organism>
<feature type="transmembrane region" description="Helical" evidence="7">
    <location>
        <begin position="51"/>
        <end position="71"/>
    </location>
</feature>
<dbReference type="InterPro" id="IPR011527">
    <property type="entry name" value="ABC1_TM_dom"/>
</dbReference>
<evidence type="ECO:0000313" key="11">
    <source>
        <dbReference type="Proteomes" id="UP000183995"/>
    </source>
</evidence>
<evidence type="ECO:0000256" key="4">
    <source>
        <dbReference type="ARBA" id="ARBA00022840"/>
    </source>
</evidence>
<dbReference type="Gene3D" id="1.20.1560.10">
    <property type="entry name" value="ABC transporter type 1, transmembrane domain"/>
    <property type="match status" value="1"/>
</dbReference>
<keyword evidence="5 7" id="KW-1133">Transmembrane helix</keyword>
<dbReference type="AlphaFoldDB" id="A0A1M5WBJ7"/>
<dbReference type="PROSITE" id="PS50893">
    <property type="entry name" value="ABC_TRANSPORTER_2"/>
    <property type="match status" value="1"/>
</dbReference>
<name>A0A1M5WBJ7_9FIRM</name>
<dbReference type="SUPFAM" id="SSF52540">
    <property type="entry name" value="P-loop containing nucleoside triphosphate hydrolases"/>
    <property type="match status" value="1"/>
</dbReference>
<keyword evidence="3" id="KW-0547">Nucleotide-binding</keyword>
<dbReference type="SMART" id="SM00382">
    <property type="entry name" value="AAA"/>
    <property type="match status" value="1"/>
</dbReference>
<dbReference type="EMBL" id="FQXV01000003">
    <property type="protein sequence ID" value="SHH84830.1"/>
    <property type="molecule type" value="Genomic_DNA"/>
</dbReference>
<evidence type="ECO:0000256" key="6">
    <source>
        <dbReference type="ARBA" id="ARBA00023136"/>
    </source>
</evidence>
<dbReference type="PANTHER" id="PTHR43394">
    <property type="entry name" value="ATP-DEPENDENT PERMEASE MDL1, MITOCHONDRIAL"/>
    <property type="match status" value="1"/>
</dbReference>
<protein>
    <submittedName>
        <fullName evidence="10">ATP-binding cassette, subfamily B</fullName>
    </submittedName>
</protein>
<sequence>MTVKSALKMMKPYRTRMMIIMSLAVVITGISAVTPFVNRNMIDQGLLQGDIHTVMALVLLLALLQIGGRFVEYLQRRQEIDISNDLGKRLKTEAFEHGLKLKPQYFKEQGFYKRISDALYDINKIMNIANNSFLTIFVVICKCVGAMIGLIILDWRLSILVAAIMPIKIWINIVIRKRAEKLSKQLMDDNKQYNSWLSNILSGITDIKLWNLGKKITAEYEGHVQTINESSKRLSLLTEKNTLFSDNIEFVLMNAIYILGAFLIMGEQITFGGLMAFITFAAYVFSPVNIIMELRIILKQITPSVDGLKRFNELGEENYAATLPLADKISTIEFRNVSISFGGVEILKNLSLKINRGEKVAIVGDNGSGKTSIINLLLRLYEPTEGEILMDGVPVTEYNIEDYRRKFSVVSQDIHLFQGTVKDNITFGKNADIAFNEDHRLKFCTETIENWDKHYETQVGSEGTKLSGGERQKVALLRALYHKSEVLVLDEPTSNYDKESDDEFNRYIQGNTDYDFYFIVTHRKGILPYMDKVLELENKSCVPVSTQ</sequence>
<feature type="domain" description="ABC transmembrane type-1" evidence="9">
    <location>
        <begin position="19"/>
        <end position="300"/>
    </location>
</feature>
<keyword evidence="4 10" id="KW-0067">ATP-binding</keyword>
<feature type="transmembrane region" description="Helical" evidence="7">
    <location>
        <begin position="248"/>
        <end position="265"/>
    </location>
</feature>
<accession>A0A1M5WBJ7</accession>
<comment type="subcellular location">
    <subcellularLocation>
        <location evidence="1">Cell membrane</location>
        <topology evidence="1">Multi-pass membrane protein</topology>
    </subcellularLocation>
</comment>
<evidence type="ECO:0000313" key="10">
    <source>
        <dbReference type="EMBL" id="SHH84830.1"/>
    </source>
</evidence>
<dbReference type="InterPro" id="IPR027417">
    <property type="entry name" value="P-loop_NTPase"/>
</dbReference>
<evidence type="ECO:0000256" key="2">
    <source>
        <dbReference type="ARBA" id="ARBA00022692"/>
    </source>
</evidence>
<dbReference type="GO" id="GO:0005524">
    <property type="term" value="F:ATP binding"/>
    <property type="evidence" value="ECO:0007669"/>
    <property type="project" value="UniProtKB-KW"/>
</dbReference>
<dbReference type="InterPro" id="IPR003439">
    <property type="entry name" value="ABC_transporter-like_ATP-bd"/>
</dbReference>
<feature type="transmembrane region" description="Helical" evidence="7">
    <location>
        <begin position="133"/>
        <end position="153"/>
    </location>
</feature>
<evidence type="ECO:0000256" key="7">
    <source>
        <dbReference type="SAM" id="Phobius"/>
    </source>
</evidence>
<dbReference type="RefSeq" id="WP_073076729.1">
    <property type="nucleotide sequence ID" value="NZ_FQXV01000003.1"/>
</dbReference>
<keyword evidence="6 7" id="KW-0472">Membrane</keyword>
<dbReference type="GO" id="GO:0005886">
    <property type="term" value="C:plasma membrane"/>
    <property type="evidence" value="ECO:0007669"/>
    <property type="project" value="UniProtKB-SubCell"/>
</dbReference>
<dbReference type="PANTHER" id="PTHR43394:SF1">
    <property type="entry name" value="ATP-BINDING CASSETTE SUB-FAMILY B MEMBER 10, MITOCHONDRIAL"/>
    <property type="match status" value="1"/>
</dbReference>
<dbReference type="PROSITE" id="PS00211">
    <property type="entry name" value="ABC_TRANSPORTER_1"/>
    <property type="match status" value="1"/>
</dbReference>
<dbReference type="GO" id="GO:0016887">
    <property type="term" value="F:ATP hydrolysis activity"/>
    <property type="evidence" value="ECO:0007669"/>
    <property type="project" value="InterPro"/>
</dbReference>
<feature type="transmembrane region" description="Helical" evidence="7">
    <location>
        <begin position="159"/>
        <end position="175"/>
    </location>
</feature>
<dbReference type="SUPFAM" id="SSF90123">
    <property type="entry name" value="ABC transporter transmembrane region"/>
    <property type="match status" value="1"/>
</dbReference>
<dbReference type="InterPro" id="IPR039421">
    <property type="entry name" value="Type_1_exporter"/>
</dbReference>
<dbReference type="CDD" id="cd03228">
    <property type="entry name" value="ABCC_MRP_Like"/>
    <property type="match status" value="1"/>
</dbReference>
<evidence type="ECO:0000256" key="5">
    <source>
        <dbReference type="ARBA" id="ARBA00022989"/>
    </source>
</evidence>
<dbReference type="InterPro" id="IPR003593">
    <property type="entry name" value="AAA+_ATPase"/>
</dbReference>
<keyword evidence="11" id="KW-1185">Reference proteome</keyword>
<dbReference type="CDD" id="cd07346">
    <property type="entry name" value="ABC_6TM_exporters"/>
    <property type="match status" value="1"/>
</dbReference>
<dbReference type="Proteomes" id="UP000183995">
    <property type="component" value="Unassembled WGS sequence"/>
</dbReference>
<dbReference type="Pfam" id="PF00664">
    <property type="entry name" value="ABC_membrane"/>
    <property type="match status" value="1"/>
</dbReference>
<evidence type="ECO:0000256" key="3">
    <source>
        <dbReference type="ARBA" id="ARBA00022741"/>
    </source>
</evidence>
<evidence type="ECO:0000259" key="9">
    <source>
        <dbReference type="PROSITE" id="PS50929"/>
    </source>
</evidence>
<dbReference type="OrthoDB" id="95687at2"/>
<reference evidence="10 11" key="1">
    <citation type="submission" date="2016-11" db="EMBL/GenBank/DDBJ databases">
        <authorList>
            <person name="Jaros S."/>
            <person name="Januszkiewicz K."/>
            <person name="Wedrychowicz H."/>
        </authorList>
    </citation>
    <scope>NUCLEOTIDE SEQUENCE [LARGE SCALE GENOMIC DNA]</scope>
    <source>
        <strain evidence="10 11">DSM 10068</strain>
    </source>
</reference>
<gene>
    <name evidence="10" type="ORF">SAMN02745823_01174</name>
</gene>
<dbReference type="Gene3D" id="3.40.50.300">
    <property type="entry name" value="P-loop containing nucleotide triphosphate hydrolases"/>
    <property type="match status" value="1"/>
</dbReference>
<proteinExistence type="predicted"/>
<evidence type="ECO:0000259" key="8">
    <source>
        <dbReference type="PROSITE" id="PS50893"/>
    </source>
</evidence>
<feature type="transmembrane region" description="Helical" evidence="7">
    <location>
        <begin position="271"/>
        <end position="292"/>
    </location>
</feature>
<keyword evidence="2 7" id="KW-0812">Transmembrane</keyword>
<evidence type="ECO:0000256" key="1">
    <source>
        <dbReference type="ARBA" id="ARBA00004651"/>
    </source>
</evidence>
<dbReference type="InterPro" id="IPR017871">
    <property type="entry name" value="ABC_transporter-like_CS"/>
</dbReference>